<evidence type="ECO:0000256" key="4">
    <source>
        <dbReference type="ARBA" id="ARBA00022679"/>
    </source>
</evidence>
<dbReference type="InterPro" id="IPR004960">
    <property type="entry name" value="LipA_acyltrans"/>
</dbReference>
<evidence type="ECO:0000256" key="2">
    <source>
        <dbReference type="ARBA" id="ARBA00022475"/>
    </source>
</evidence>
<dbReference type="PANTHER" id="PTHR30606">
    <property type="entry name" value="LIPID A BIOSYNTHESIS LAUROYL ACYLTRANSFERASE"/>
    <property type="match status" value="1"/>
</dbReference>
<gene>
    <name evidence="8" type="ORF">CYCME_1684</name>
</gene>
<dbReference type="Proteomes" id="UP000015380">
    <property type="component" value="Chromosome"/>
</dbReference>
<keyword evidence="7" id="KW-0812">Transmembrane</keyword>
<comment type="subcellular location">
    <subcellularLocation>
        <location evidence="1">Cell inner membrane</location>
    </subcellularLocation>
</comment>
<keyword evidence="2" id="KW-1003">Cell membrane</keyword>
<dbReference type="GO" id="GO:0016746">
    <property type="term" value="F:acyltransferase activity"/>
    <property type="evidence" value="ECO:0007669"/>
    <property type="project" value="UniProtKB-KW"/>
</dbReference>
<feature type="transmembrane region" description="Helical" evidence="7">
    <location>
        <begin position="193"/>
        <end position="216"/>
    </location>
</feature>
<reference evidence="9" key="2">
    <citation type="journal article" date="2016" name="Environ. Microbiol. Rep.">
        <title>Analysis of defence systems and a conjugative IncP-1 plasmid in the marine polyaromatic hydrocarbons-degrading bacterium Cycloclasticus sp. 78-ME.</title>
        <authorList>
            <person name="Yakimov M.M."/>
            <person name="Crisafi F."/>
            <person name="Messina E."/>
            <person name="Smedile F."/>
            <person name="Lopatina A."/>
            <person name="Denaro R."/>
            <person name="Pieper D.H."/>
            <person name="Golyshin P.N."/>
            <person name="Giuliano L."/>
        </authorList>
    </citation>
    <scope>NUCLEOTIDE SEQUENCE [LARGE SCALE GENOMIC DNA]</scope>
    <source>
        <strain evidence="9">78-ME</strain>
    </source>
</reference>
<dbReference type="AlphaFoldDB" id="S5T8Q4"/>
<keyword evidence="4 8" id="KW-0808">Transferase</keyword>
<dbReference type="EMBL" id="CP005996">
    <property type="protein sequence ID" value="AGS40004.1"/>
    <property type="molecule type" value="Genomic_DNA"/>
</dbReference>
<accession>S5T8Q4</accession>
<evidence type="ECO:0000256" key="6">
    <source>
        <dbReference type="ARBA" id="ARBA00023315"/>
    </source>
</evidence>
<evidence type="ECO:0000256" key="5">
    <source>
        <dbReference type="ARBA" id="ARBA00023136"/>
    </source>
</evidence>
<dbReference type="KEGG" id="cza:CYCME_1684"/>
<dbReference type="eggNOG" id="COG1560">
    <property type="taxonomic scope" value="Bacteria"/>
</dbReference>
<keyword evidence="6 8" id="KW-0012">Acyltransferase</keyword>
<evidence type="ECO:0000313" key="8">
    <source>
        <dbReference type="EMBL" id="AGS40004.1"/>
    </source>
</evidence>
<dbReference type="GO" id="GO:0009247">
    <property type="term" value="P:glycolipid biosynthetic process"/>
    <property type="evidence" value="ECO:0007669"/>
    <property type="project" value="UniProtKB-ARBA"/>
</dbReference>
<proteinExistence type="predicted"/>
<keyword evidence="7" id="KW-1133">Transmembrane helix</keyword>
<evidence type="ECO:0000256" key="3">
    <source>
        <dbReference type="ARBA" id="ARBA00022519"/>
    </source>
</evidence>
<sequence>MATQKFKLSYLHPKYWLAWLAVGVSRCMAILPRSWQFSLSKWIANRLASKENRRISTIRRNIDRCFANETDAYREELVRANIKSSALMLFDLFNIIWRPPADMTANIKVVGEEYLEQALRADKPLLLVIGHFTPLFHAISKLSTLAPFDVIYRRMNNPVMEANLYQRGAGKYPITLFHRKDIRKMLEKLADNGTVFIAQTKILVSVVAHSFLFLVFQQRRLPLFHNMPNRRMRK</sequence>
<evidence type="ECO:0000313" key="9">
    <source>
        <dbReference type="Proteomes" id="UP000015380"/>
    </source>
</evidence>
<evidence type="ECO:0000256" key="7">
    <source>
        <dbReference type="SAM" id="Phobius"/>
    </source>
</evidence>
<dbReference type="HOGENOM" id="CLU_1183456_0_0_6"/>
<name>S5T8Q4_9GAMM</name>
<evidence type="ECO:0000256" key="1">
    <source>
        <dbReference type="ARBA" id="ARBA00004533"/>
    </source>
</evidence>
<reference evidence="8 9" key="1">
    <citation type="submission" date="2013-05" db="EMBL/GenBank/DDBJ databases">
        <title>Between feast and famine: a lifestyle of most important marine PAH-degrading bacterium Cycloclasticus sp. 7ME.</title>
        <authorList>
            <person name="Yakimov M.M."/>
            <person name="Messina E."/>
            <person name="Genovese M."/>
            <person name="Denaro R."/>
            <person name="Crisafi F."/>
            <person name="Russo D."/>
            <person name="Cappello S."/>
            <person name="Santisi S."/>
            <person name="Smedile F."/>
            <person name="Golyshina O.V."/>
            <person name="Tran H."/>
            <person name="Pieper D.H."/>
            <person name="Golyshin P.N."/>
            <person name="Giuliano L."/>
        </authorList>
    </citation>
    <scope>NUCLEOTIDE SEQUENCE [LARGE SCALE GENOMIC DNA]</scope>
    <source>
        <strain evidence="8 9">78-ME</strain>
    </source>
</reference>
<dbReference type="Pfam" id="PF03279">
    <property type="entry name" value="Lip_A_acyltrans"/>
    <property type="match status" value="1"/>
</dbReference>
<dbReference type="PANTHER" id="PTHR30606:SF10">
    <property type="entry name" value="PHOSPHATIDYLINOSITOL MANNOSIDE ACYLTRANSFERASE"/>
    <property type="match status" value="1"/>
</dbReference>
<protein>
    <submittedName>
        <fullName evidence="8">Lipid A biosynthesis lauroyl acyltransferase</fullName>
    </submittedName>
</protein>
<dbReference type="PATRIC" id="fig|1198232.3.peg.1662"/>
<keyword evidence="5 7" id="KW-0472">Membrane</keyword>
<dbReference type="GO" id="GO:0005886">
    <property type="term" value="C:plasma membrane"/>
    <property type="evidence" value="ECO:0007669"/>
    <property type="project" value="UniProtKB-SubCell"/>
</dbReference>
<keyword evidence="3" id="KW-0997">Cell inner membrane</keyword>
<organism evidence="8 9">
    <name type="scientific">Cycloclasticus zancles 78-ME</name>
    <dbReference type="NCBI Taxonomy" id="1198232"/>
    <lineage>
        <taxon>Bacteria</taxon>
        <taxon>Pseudomonadati</taxon>
        <taxon>Pseudomonadota</taxon>
        <taxon>Gammaproteobacteria</taxon>
        <taxon>Thiotrichales</taxon>
        <taxon>Piscirickettsiaceae</taxon>
        <taxon>Cycloclasticus</taxon>
    </lineage>
</organism>
<keyword evidence="9" id="KW-1185">Reference proteome</keyword>